<dbReference type="AlphaFoldDB" id="J4TS93"/>
<dbReference type="Proteomes" id="UP000002753">
    <property type="component" value="Unassembled WGS sequence"/>
</dbReference>
<keyword evidence="2" id="KW-1185">Reference proteome</keyword>
<accession>J4TS93</accession>
<reference evidence="1 2" key="1">
    <citation type="journal article" date="2003" name="Science">
        <title>Finding functional features in Saccharomyces genomes by phylogenetic footprinting.</title>
        <authorList>
            <person name="Cliften P.F."/>
            <person name="Sudarsanam P."/>
            <person name="Desikan A."/>
            <person name="Fulton L."/>
            <person name="Fulton B."/>
            <person name="Majors J."/>
            <person name="Waterston R."/>
            <person name="Cohen B.A."/>
            <person name="Johnston M."/>
        </authorList>
    </citation>
    <scope>NUCLEOTIDE SEQUENCE [LARGE SCALE GENOMIC DNA]</scope>
    <source>
        <strain evidence="2">ATCC MYA-4449 / AS 2.2408 / CBS 8840 / NBRC 1802 / NCYC 2889</strain>
    </source>
</reference>
<gene>
    <name evidence="1" type="primary">YCL007C</name>
    <name evidence="1" type="ORF">SKUD_193904</name>
</gene>
<protein>
    <submittedName>
        <fullName evidence="1">YCL007C-like protein</fullName>
    </submittedName>
</protein>
<organism evidence="1 2">
    <name type="scientific">Saccharomyces kudriavzevii (strain ATCC MYA-4449 / AS 2.2408 / CBS 8840 / NBRC 1802 / NCYC 2889)</name>
    <name type="common">Yeast</name>
    <dbReference type="NCBI Taxonomy" id="226230"/>
    <lineage>
        <taxon>Eukaryota</taxon>
        <taxon>Fungi</taxon>
        <taxon>Dikarya</taxon>
        <taxon>Ascomycota</taxon>
        <taxon>Saccharomycotina</taxon>
        <taxon>Saccharomycetes</taxon>
        <taxon>Saccharomycetales</taxon>
        <taxon>Saccharomycetaceae</taxon>
        <taxon>Saccharomyces</taxon>
    </lineage>
</organism>
<sequence>MLKSLYSSKHCAKKLLVSRKEKGTGNTAILCGKKLHIRLIVLWSHYPKQHGHGTHHYEYTNNSITKLDTQTS</sequence>
<evidence type="ECO:0000313" key="1">
    <source>
        <dbReference type="EMBL" id="EJT41350.1"/>
    </source>
</evidence>
<dbReference type="HOGENOM" id="CLU_2723614_0_0_1"/>
<reference evidence="2" key="2">
    <citation type="journal article" date="2011" name="G3 (Bethesda)">
        <title>The awesome power of yeast evolutionary genetics: New genome sequences and strain resources for the Saccharomyces sensu stricto genus.</title>
        <authorList>
            <person name="Scannell D.R."/>
            <person name="Zill O.A."/>
            <person name="Rokas A."/>
            <person name="Payen C."/>
            <person name="Dunham M.J."/>
            <person name="Eisen M.B."/>
            <person name="Rine J."/>
            <person name="Johnston M."/>
            <person name="Hittinger C.T."/>
        </authorList>
    </citation>
    <scope>GENOME REANNOTATION</scope>
    <source>
        <strain evidence="2">ATCC MYA-4449 / AS 2.2408 / CBS 8840 / NBRC 1802 / NCYC 2889</strain>
    </source>
</reference>
<proteinExistence type="predicted"/>
<comment type="caution">
    <text evidence="1">The sequence shown here is derived from an EMBL/GenBank/DDBJ whole genome shotgun (WGS) entry which is preliminary data.</text>
</comment>
<dbReference type="EMBL" id="AACI03002036">
    <property type="protein sequence ID" value="EJT41350.1"/>
    <property type="molecule type" value="Genomic_DNA"/>
</dbReference>
<evidence type="ECO:0000313" key="2">
    <source>
        <dbReference type="Proteomes" id="UP000002753"/>
    </source>
</evidence>
<name>J4TS93_SACK1</name>